<keyword evidence="3" id="KW-1185">Reference proteome</keyword>
<dbReference type="AlphaFoldDB" id="A0A7W5B7R7"/>
<dbReference type="PROSITE" id="PS51257">
    <property type="entry name" value="PROKAR_LIPOPROTEIN"/>
    <property type="match status" value="1"/>
</dbReference>
<dbReference type="Gene3D" id="3.40.190.10">
    <property type="entry name" value="Periplasmic binding protein-like II"/>
    <property type="match status" value="2"/>
</dbReference>
<evidence type="ECO:0000256" key="1">
    <source>
        <dbReference type="SAM" id="SignalP"/>
    </source>
</evidence>
<feature type="signal peptide" evidence="1">
    <location>
        <begin position="1"/>
        <end position="31"/>
    </location>
</feature>
<dbReference type="RefSeq" id="WP_183440085.1">
    <property type="nucleotide sequence ID" value="NZ_JACHXD010000003.1"/>
</dbReference>
<proteinExistence type="predicted"/>
<keyword evidence="1" id="KW-0732">Signal</keyword>
<comment type="caution">
    <text evidence="2">The sequence shown here is derived from an EMBL/GenBank/DDBJ whole genome shotgun (WGS) entry which is preliminary data.</text>
</comment>
<dbReference type="SUPFAM" id="SSF53850">
    <property type="entry name" value="Periplasmic binding protein-like II"/>
    <property type="match status" value="1"/>
</dbReference>
<organism evidence="2 3">
    <name type="scientific">Pseudoduganella violacea</name>
    <dbReference type="NCBI Taxonomy" id="1715466"/>
    <lineage>
        <taxon>Bacteria</taxon>
        <taxon>Pseudomonadati</taxon>
        <taxon>Pseudomonadota</taxon>
        <taxon>Betaproteobacteria</taxon>
        <taxon>Burkholderiales</taxon>
        <taxon>Oxalobacteraceae</taxon>
        <taxon>Telluria group</taxon>
        <taxon>Pseudoduganella</taxon>
    </lineage>
</organism>
<evidence type="ECO:0000313" key="3">
    <source>
        <dbReference type="Proteomes" id="UP000541535"/>
    </source>
</evidence>
<evidence type="ECO:0000313" key="2">
    <source>
        <dbReference type="EMBL" id="MBB3118124.1"/>
    </source>
</evidence>
<dbReference type="EMBL" id="JACHXD010000003">
    <property type="protein sequence ID" value="MBB3118124.1"/>
    <property type="molecule type" value="Genomic_DNA"/>
</dbReference>
<gene>
    <name evidence="2" type="ORF">FHS03_001155</name>
</gene>
<protein>
    <submittedName>
        <fullName evidence="2">Polar amino acid transport system substrate-binding protein</fullName>
    </submittedName>
</protein>
<accession>A0A7W5B7R7</accession>
<reference evidence="2 3" key="1">
    <citation type="submission" date="2020-08" db="EMBL/GenBank/DDBJ databases">
        <title>Genomic Encyclopedia of Type Strains, Phase III (KMG-III): the genomes of soil and plant-associated and newly described type strains.</title>
        <authorList>
            <person name="Whitman W."/>
        </authorList>
    </citation>
    <scope>NUCLEOTIDE SEQUENCE [LARGE SCALE GENOMIC DNA]</scope>
    <source>
        <strain evidence="2 3">CECT 8897</strain>
    </source>
</reference>
<name>A0A7W5B7R7_9BURK</name>
<dbReference type="Proteomes" id="UP000541535">
    <property type="component" value="Unassembled WGS sequence"/>
</dbReference>
<feature type="chain" id="PRO_5031289525" evidence="1">
    <location>
        <begin position="32"/>
        <end position="279"/>
    </location>
</feature>
<sequence>MKSRLSHRWPAWSRTAALTLWLACAAAPAMASGCSRDIIVPVAPIGVSVVVNGSSVEGIYADMLRSLGAKAGCNFVFSVVPRARLEVMFESGKADLLLPANRTPARDLLGHFIPMIGHRATLITLPSERPPIRNAQELLEKHELRVAVVRGFDYGEQYQSIVRELTRQGRLFLEVDANAVARLMNVGSVDVTIMGPTILAAAIRREPRVQGLMEKLRIEPIPELPWGHSGVYYSRRSLNAEDQAVLRELLEKAAKSGAVYEGFQRYHRPDVMSESVRPR</sequence>